<dbReference type="PANTHER" id="PTHR10322">
    <property type="entry name" value="DNA POLYMERASE CATALYTIC SUBUNIT"/>
    <property type="match status" value="1"/>
</dbReference>
<organism evidence="9">
    <name type="scientific">Bellilinea caldifistulae</name>
    <dbReference type="NCBI Taxonomy" id="360411"/>
    <lineage>
        <taxon>Bacteria</taxon>
        <taxon>Bacillati</taxon>
        <taxon>Chloroflexota</taxon>
        <taxon>Anaerolineae</taxon>
        <taxon>Anaerolineales</taxon>
        <taxon>Anaerolineaceae</taxon>
        <taxon>Bellilinea</taxon>
    </lineage>
</organism>
<comment type="caution">
    <text evidence="9">The sequence shown here is derived from an EMBL/GenBank/DDBJ whole genome shotgun (WGS) entry which is preliminary data.</text>
</comment>
<evidence type="ECO:0000256" key="2">
    <source>
        <dbReference type="ARBA" id="ARBA00012417"/>
    </source>
</evidence>
<name>A0A7C4L0A6_9CHLR</name>
<dbReference type="InterPro" id="IPR043502">
    <property type="entry name" value="DNA/RNA_pol_sf"/>
</dbReference>
<comment type="similarity">
    <text evidence="1">Belongs to the DNA polymerase type-B family.</text>
</comment>
<gene>
    <name evidence="9" type="ORF">ENT17_10950</name>
</gene>
<evidence type="ECO:0000256" key="5">
    <source>
        <dbReference type="ARBA" id="ARBA00022932"/>
    </source>
</evidence>
<keyword evidence="5" id="KW-0239">DNA-directed DNA polymerase</keyword>
<evidence type="ECO:0000256" key="1">
    <source>
        <dbReference type="ARBA" id="ARBA00005755"/>
    </source>
</evidence>
<keyword evidence="3" id="KW-0808">Transferase</keyword>
<dbReference type="InterPro" id="IPR023211">
    <property type="entry name" value="DNA_pol_palm_dom_sf"/>
</dbReference>
<feature type="domain" description="DNA-directed DNA polymerase family B multifunctional" evidence="8">
    <location>
        <begin position="466"/>
        <end position="733"/>
    </location>
</feature>
<sequence>MKPKPCCKVFGARCGAAIRLCWMGCWHPPAVMWQPSQPAARYCPLSQRCWQCWSSRRARLLLCSKRSAFCRRNWCGCVMGRVEKIGWLMDVYTRPSGELVCWLVSEDGQRWLLPMAFPVTFCVAGNPSVLRQAWRFLQGRGAGCSRQVRRDLFEGERTVLAVTVDLPGRLPEVYRRLAQAFPGLDYYDADLPPSVRFVARTKVSLVGRCRFETDGQQLVGLQPLESAWEMQPSLPPLRLMEIDCDQDPALHPPQQIVIRCAKRCYRFSLQPLRAFLVNLQALLRIYDPDVILTRYGDTWLFPFLSETDPLFNPNRDEQMKVEFRRERSLFAYGQVLYRGAQALLFGRWHIDRCNAALFGEIGLAGALELARVSGLGVQEGVRKSPGAGITAMQMQTALQDGVLIPAVKQQAESARTLSRLIRYDRGGMVYQPLVGVHCHAAELDFASMYPAIMVRYNISPETLNKKDAPAGLIPRTLQPLLVKRLALKHCLRTLDRRDSRVSELKARQTALKWLLVVCFGYLGYKNARFGRVESHEAVTAISRELLLQAKESAEEMGFSVLHMYVDSLFVQREGAQSEQDFIPLVEQIQQQTGIGVTLEGVYRWLVFLPARRDRRIPVANRYFGVFEDGTLKYRGIAMRRHDTCQYVAETQLDILQCLAQADDPRERWREAWALVNQRVRLLQRRQVAADVLQMAVKLSRDPQSFRRPSAAAQAARQLQSQGVAVRAGMRLFFWFSRQGVSVTPPGADELDWNRYARLVMQAAAEMLDILQPVREVRQFHLPLSR</sequence>
<dbReference type="SUPFAM" id="SSF56672">
    <property type="entry name" value="DNA/RNA polymerases"/>
    <property type="match status" value="1"/>
</dbReference>
<protein>
    <recommendedName>
        <fullName evidence="2">DNA-directed DNA polymerase</fullName>
        <ecNumber evidence="2">2.7.7.7</ecNumber>
    </recommendedName>
</protein>
<dbReference type="EMBL" id="DSXR01000110">
    <property type="protein sequence ID" value="HGS88119.1"/>
    <property type="molecule type" value="Genomic_DNA"/>
</dbReference>
<dbReference type="Pfam" id="PF00136">
    <property type="entry name" value="DNA_pol_B"/>
    <property type="match status" value="1"/>
</dbReference>
<dbReference type="PANTHER" id="PTHR10322:SF23">
    <property type="entry name" value="DNA POLYMERASE DELTA CATALYTIC SUBUNIT"/>
    <property type="match status" value="1"/>
</dbReference>
<dbReference type="AlphaFoldDB" id="A0A7C4L0A6"/>
<keyword evidence="4" id="KW-0548">Nucleotidyltransferase</keyword>
<evidence type="ECO:0000313" key="9">
    <source>
        <dbReference type="EMBL" id="HGS88119.1"/>
    </source>
</evidence>
<dbReference type="InterPro" id="IPR042087">
    <property type="entry name" value="DNA_pol_B_thumb"/>
</dbReference>
<accession>A0A7C4L0A6</accession>
<dbReference type="GO" id="GO:0003677">
    <property type="term" value="F:DNA binding"/>
    <property type="evidence" value="ECO:0007669"/>
    <property type="project" value="UniProtKB-KW"/>
</dbReference>
<dbReference type="GO" id="GO:0006261">
    <property type="term" value="P:DNA-templated DNA replication"/>
    <property type="evidence" value="ECO:0007669"/>
    <property type="project" value="TreeGrafter"/>
</dbReference>
<evidence type="ECO:0000256" key="7">
    <source>
        <dbReference type="ARBA" id="ARBA00049244"/>
    </source>
</evidence>
<dbReference type="SMART" id="SM00486">
    <property type="entry name" value="POLBc"/>
    <property type="match status" value="1"/>
</dbReference>
<evidence type="ECO:0000256" key="4">
    <source>
        <dbReference type="ARBA" id="ARBA00022695"/>
    </source>
</evidence>
<proteinExistence type="inferred from homology"/>
<dbReference type="GO" id="GO:0000166">
    <property type="term" value="F:nucleotide binding"/>
    <property type="evidence" value="ECO:0007669"/>
    <property type="project" value="InterPro"/>
</dbReference>
<evidence type="ECO:0000259" key="8">
    <source>
        <dbReference type="Pfam" id="PF00136"/>
    </source>
</evidence>
<dbReference type="GO" id="GO:0003887">
    <property type="term" value="F:DNA-directed DNA polymerase activity"/>
    <property type="evidence" value="ECO:0007669"/>
    <property type="project" value="UniProtKB-KW"/>
</dbReference>
<comment type="catalytic activity">
    <reaction evidence="7">
        <text>DNA(n) + a 2'-deoxyribonucleoside 5'-triphosphate = DNA(n+1) + diphosphate</text>
        <dbReference type="Rhea" id="RHEA:22508"/>
        <dbReference type="Rhea" id="RHEA-COMP:17339"/>
        <dbReference type="Rhea" id="RHEA-COMP:17340"/>
        <dbReference type="ChEBI" id="CHEBI:33019"/>
        <dbReference type="ChEBI" id="CHEBI:61560"/>
        <dbReference type="ChEBI" id="CHEBI:173112"/>
        <dbReference type="EC" id="2.7.7.7"/>
    </reaction>
</comment>
<dbReference type="InterPro" id="IPR050240">
    <property type="entry name" value="DNA_pol_type-B"/>
</dbReference>
<evidence type="ECO:0000256" key="3">
    <source>
        <dbReference type="ARBA" id="ARBA00022679"/>
    </source>
</evidence>
<dbReference type="InterPro" id="IPR006172">
    <property type="entry name" value="DNA-dir_DNA_pol_B"/>
</dbReference>
<dbReference type="Gene3D" id="1.10.287.690">
    <property type="entry name" value="Helix hairpin bin"/>
    <property type="match status" value="1"/>
</dbReference>
<dbReference type="SUPFAM" id="SSF53098">
    <property type="entry name" value="Ribonuclease H-like"/>
    <property type="match status" value="1"/>
</dbReference>
<evidence type="ECO:0000256" key="6">
    <source>
        <dbReference type="ARBA" id="ARBA00023125"/>
    </source>
</evidence>
<dbReference type="EC" id="2.7.7.7" evidence="2"/>
<reference evidence="9" key="1">
    <citation type="journal article" date="2020" name="mSystems">
        <title>Genome- and Community-Level Interaction Insights into Carbon Utilization and Element Cycling Functions of Hydrothermarchaeota in Hydrothermal Sediment.</title>
        <authorList>
            <person name="Zhou Z."/>
            <person name="Liu Y."/>
            <person name="Xu W."/>
            <person name="Pan J."/>
            <person name="Luo Z.H."/>
            <person name="Li M."/>
        </authorList>
    </citation>
    <scope>NUCLEOTIDE SEQUENCE [LARGE SCALE GENOMIC DNA]</scope>
    <source>
        <strain evidence="9">SpSt-556</strain>
    </source>
</reference>
<dbReference type="Gene3D" id="3.90.1600.10">
    <property type="entry name" value="Palm domain of DNA polymerase"/>
    <property type="match status" value="1"/>
</dbReference>
<dbReference type="InterPro" id="IPR012337">
    <property type="entry name" value="RNaseH-like_sf"/>
</dbReference>
<dbReference type="InterPro" id="IPR006134">
    <property type="entry name" value="DNA-dir_DNA_pol_B_multi_dom"/>
</dbReference>
<dbReference type="Gene3D" id="1.10.132.60">
    <property type="entry name" value="DNA polymerase family B, C-terminal domain"/>
    <property type="match status" value="1"/>
</dbReference>
<keyword evidence="6" id="KW-0238">DNA-binding</keyword>